<sequence>MFIAVNNIAGPGGNEKMLEGFKRAAPSMKQFKGFLGLEIWTAPDGSMQAISRWTSKEALDEYLNNALFRSHHGSASSEPQNTHAQISYYNAEVLE</sequence>
<dbReference type="EMBL" id="BNJK01000001">
    <property type="protein sequence ID" value="GHO92624.1"/>
    <property type="molecule type" value="Genomic_DNA"/>
</dbReference>
<dbReference type="Proteomes" id="UP000597444">
    <property type="component" value="Unassembled WGS sequence"/>
</dbReference>
<evidence type="ECO:0000259" key="1">
    <source>
        <dbReference type="Pfam" id="PF03992"/>
    </source>
</evidence>
<protein>
    <recommendedName>
        <fullName evidence="1">ABM domain-containing protein</fullName>
    </recommendedName>
</protein>
<keyword evidence="3" id="KW-1185">Reference proteome</keyword>
<dbReference type="InterPro" id="IPR011008">
    <property type="entry name" value="Dimeric_a/b-barrel"/>
</dbReference>
<evidence type="ECO:0000313" key="2">
    <source>
        <dbReference type="EMBL" id="GHO92624.1"/>
    </source>
</evidence>
<comment type="caution">
    <text evidence="2">The sequence shown here is derived from an EMBL/GenBank/DDBJ whole genome shotgun (WGS) entry which is preliminary data.</text>
</comment>
<name>A0A8J3IC03_9CHLR</name>
<organism evidence="2 3">
    <name type="scientific">Reticulibacter mediterranei</name>
    <dbReference type="NCBI Taxonomy" id="2778369"/>
    <lineage>
        <taxon>Bacteria</taxon>
        <taxon>Bacillati</taxon>
        <taxon>Chloroflexota</taxon>
        <taxon>Ktedonobacteria</taxon>
        <taxon>Ktedonobacterales</taxon>
        <taxon>Reticulibacteraceae</taxon>
        <taxon>Reticulibacter</taxon>
    </lineage>
</organism>
<reference evidence="2" key="1">
    <citation type="submission" date="2020-10" db="EMBL/GenBank/DDBJ databases">
        <title>Taxonomic study of unclassified bacteria belonging to the class Ktedonobacteria.</title>
        <authorList>
            <person name="Yabe S."/>
            <person name="Wang C.M."/>
            <person name="Zheng Y."/>
            <person name="Sakai Y."/>
            <person name="Cavaletti L."/>
            <person name="Monciardini P."/>
            <person name="Donadio S."/>
        </authorList>
    </citation>
    <scope>NUCLEOTIDE SEQUENCE</scope>
    <source>
        <strain evidence="2">ID150040</strain>
    </source>
</reference>
<accession>A0A8J3IC03</accession>
<dbReference type="Gene3D" id="3.30.70.100">
    <property type="match status" value="1"/>
</dbReference>
<dbReference type="AlphaFoldDB" id="A0A8J3IC03"/>
<feature type="domain" description="ABM" evidence="1">
    <location>
        <begin position="1"/>
        <end position="72"/>
    </location>
</feature>
<evidence type="ECO:0000313" key="3">
    <source>
        <dbReference type="Proteomes" id="UP000597444"/>
    </source>
</evidence>
<dbReference type="InterPro" id="IPR007138">
    <property type="entry name" value="ABM_dom"/>
</dbReference>
<gene>
    <name evidence="2" type="ORF">KSF_026720</name>
</gene>
<dbReference type="SUPFAM" id="SSF54909">
    <property type="entry name" value="Dimeric alpha+beta barrel"/>
    <property type="match status" value="1"/>
</dbReference>
<dbReference type="RefSeq" id="WP_220203446.1">
    <property type="nucleotide sequence ID" value="NZ_BNJK01000001.1"/>
</dbReference>
<dbReference type="Pfam" id="PF03992">
    <property type="entry name" value="ABM"/>
    <property type="match status" value="1"/>
</dbReference>
<proteinExistence type="predicted"/>